<organism evidence="2 3">
    <name type="scientific">Acinetobacter shaoyimingii</name>
    <dbReference type="NCBI Taxonomy" id="2715164"/>
    <lineage>
        <taxon>Bacteria</taxon>
        <taxon>Pseudomonadati</taxon>
        <taxon>Pseudomonadota</taxon>
        <taxon>Gammaproteobacteria</taxon>
        <taxon>Moraxellales</taxon>
        <taxon>Moraxellaceae</taxon>
        <taxon>Acinetobacter</taxon>
    </lineage>
</organism>
<dbReference type="SUPFAM" id="SSF51735">
    <property type="entry name" value="NAD(P)-binding Rossmann-fold domains"/>
    <property type="match status" value="1"/>
</dbReference>
<protein>
    <submittedName>
        <fullName evidence="2">SDR family oxidoreductase</fullName>
    </submittedName>
</protein>
<dbReference type="InterPro" id="IPR008030">
    <property type="entry name" value="NmrA-like"/>
</dbReference>
<reference evidence="2 3" key="1">
    <citation type="submission" date="2020-03" db="EMBL/GenBank/DDBJ databases">
        <authorList>
            <person name="Zhu W."/>
        </authorList>
    </citation>
    <scope>NUCLEOTIDE SEQUENCE [LARGE SCALE GENOMIC DNA]</scope>
    <source>
        <strain evidence="2 3">323-1</strain>
    </source>
</reference>
<dbReference type="Pfam" id="PF05368">
    <property type="entry name" value="NmrA"/>
    <property type="match status" value="1"/>
</dbReference>
<dbReference type="PANTHER" id="PTHR47129">
    <property type="entry name" value="QUINONE OXIDOREDUCTASE 2"/>
    <property type="match status" value="1"/>
</dbReference>
<evidence type="ECO:0000313" key="3">
    <source>
        <dbReference type="Proteomes" id="UP000502297"/>
    </source>
</evidence>
<dbReference type="Proteomes" id="UP000502297">
    <property type="component" value="Chromosome"/>
</dbReference>
<name>A0A6G8RZV7_9GAMM</name>
<dbReference type="CDD" id="cd05269">
    <property type="entry name" value="TMR_SDR_a"/>
    <property type="match status" value="1"/>
</dbReference>
<dbReference type="Gene3D" id="3.90.25.10">
    <property type="entry name" value="UDP-galactose 4-epimerase, domain 1"/>
    <property type="match status" value="1"/>
</dbReference>
<dbReference type="PANTHER" id="PTHR47129:SF1">
    <property type="entry name" value="NMRA-LIKE DOMAIN-CONTAINING PROTEIN"/>
    <property type="match status" value="1"/>
</dbReference>
<dbReference type="KEGG" id="asha:G8E00_01215"/>
<dbReference type="EMBL" id="CP049801">
    <property type="protein sequence ID" value="QIO07395.1"/>
    <property type="molecule type" value="Genomic_DNA"/>
</dbReference>
<accession>A0A6G8RZV7</accession>
<proteinExistence type="predicted"/>
<evidence type="ECO:0000259" key="1">
    <source>
        <dbReference type="Pfam" id="PF05368"/>
    </source>
</evidence>
<dbReference type="InterPro" id="IPR052718">
    <property type="entry name" value="NmrA-type_oxidoreductase"/>
</dbReference>
<feature type="domain" description="NmrA-like" evidence="1">
    <location>
        <begin position="2"/>
        <end position="241"/>
    </location>
</feature>
<keyword evidence="3" id="KW-1185">Reference proteome</keyword>
<dbReference type="InterPro" id="IPR036291">
    <property type="entry name" value="NAD(P)-bd_dom_sf"/>
</dbReference>
<gene>
    <name evidence="2" type="ORF">G8E00_01215</name>
</gene>
<evidence type="ECO:0000313" key="2">
    <source>
        <dbReference type="EMBL" id="QIO07395.1"/>
    </source>
</evidence>
<dbReference type="AlphaFoldDB" id="A0A6G8RZV7"/>
<sequence length="286" mass="32339">MILVTGATGHLGSSVVHHLHHLVQKNEFSVLARNPEKAQSLIDQGIEVRMGDFNDIETLIQAFKGVEKLLLISTMEMNRFEQHQNVIDAAKIAGVKHVVYTGLAIQDIERSGVKDLMISHFQTEAYLQKSGLDYTLVRNSMYADAIPVILGQSIFKDGILLPGGDGKVPYALREEMGEGLARLLVQEGHNNKIYHFTGSKAYSYQDIARELSELTQANMHYQNIEDDTFEKLLNDINMPEFLVYLTKGTLYDIKHHQYEIQSQDLETILGRKTKDLHGMLKVLYPI</sequence>
<dbReference type="Gene3D" id="3.40.50.720">
    <property type="entry name" value="NAD(P)-binding Rossmann-like Domain"/>
    <property type="match status" value="1"/>
</dbReference>